<keyword evidence="4 6" id="KW-0732">Signal</keyword>
<evidence type="ECO:0000313" key="7">
    <source>
        <dbReference type="EMBL" id="KAF3427071.1"/>
    </source>
</evidence>
<feature type="signal peptide" evidence="6">
    <location>
        <begin position="1"/>
        <end position="19"/>
    </location>
</feature>
<comment type="subcellular location">
    <subcellularLocation>
        <location evidence="1">Secreted</location>
    </subcellularLocation>
</comment>
<dbReference type="Pfam" id="PF03022">
    <property type="entry name" value="MRJP"/>
    <property type="match status" value="2"/>
</dbReference>
<evidence type="ECO:0008006" key="9">
    <source>
        <dbReference type="Google" id="ProtNLM"/>
    </source>
</evidence>
<keyword evidence="5" id="KW-0325">Glycoprotein</keyword>
<evidence type="ECO:0000256" key="1">
    <source>
        <dbReference type="ARBA" id="ARBA00004613"/>
    </source>
</evidence>
<dbReference type="InterPro" id="IPR017996">
    <property type="entry name" value="MRJP/yellow-related"/>
</dbReference>
<name>A0A833S646_9HYME</name>
<organism evidence="7 8">
    <name type="scientific">Frieseomelitta varia</name>
    <dbReference type="NCBI Taxonomy" id="561572"/>
    <lineage>
        <taxon>Eukaryota</taxon>
        <taxon>Metazoa</taxon>
        <taxon>Ecdysozoa</taxon>
        <taxon>Arthropoda</taxon>
        <taxon>Hexapoda</taxon>
        <taxon>Insecta</taxon>
        <taxon>Pterygota</taxon>
        <taxon>Neoptera</taxon>
        <taxon>Endopterygota</taxon>
        <taxon>Hymenoptera</taxon>
        <taxon>Apocrita</taxon>
        <taxon>Aculeata</taxon>
        <taxon>Apoidea</taxon>
        <taxon>Anthophila</taxon>
        <taxon>Apidae</taxon>
        <taxon>Frieseomelitta</taxon>
    </lineage>
</organism>
<protein>
    <recommendedName>
        <fullName evidence="9">Bee-milk protein</fullName>
    </recommendedName>
</protein>
<keyword evidence="8" id="KW-1185">Reference proteome</keyword>
<dbReference type="FunFam" id="2.120.10.30:FF:000045">
    <property type="entry name" value="Blast:Protein yellow"/>
    <property type="match status" value="1"/>
</dbReference>
<dbReference type="AlphaFoldDB" id="A0A833S646"/>
<proteinExistence type="inferred from homology"/>
<dbReference type="GO" id="GO:0005576">
    <property type="term" value="C:extracellular region"/>
    <property type="evidence" value="ECO:0007669"/>
    <property type="project" value="UniProtKB-SubCell"/>
</dbReference>
<dbReference type="PRINTS" id="PR01366">
    <property type="entry name" value="ROYALJELLY"/>
</dbReference>
<evidence type="ECO:0000256" key="4">
    <source>
        <dbReference type="ARBA" id="ARBA00022729"/>
    </source>
</evidence>
<accession>A0A833S646</accession>
<sequence>MKLLCTSVLLLSTIVNLQAYEKLKGIYSWKALDFAFPNEYARMTAINNRVFIPGSPLPIDVDVYNEEHKSTVFMAIPRFQDGVPVTLGYVTNQTSLDGNPLITPYPSWTYNDANNCASIISVYRIQIDECDRLWVLDTGKLEEKQVCSPKLLVFSLRETRLITSHRFPRDQYKEDSLFVTVVVDVRNGDDKCKNTFAYVADVTGFALIVYDFSNSRSWRISNNLFYPYPPYGTFDINGGTFDLMDGVLGLALGPVHNGDRILYFHSLASRVESWVPTSVIRNYTLFHENSEAAARSFVAFEEERSSQSVAEAMDRDGVLFFGLISDLAIACWNSKHYPQYGKKNIEMIVRNSETLQFPSGLKIITSKKGRQELWVLTASFQKYMTGTLRSNETNFRIQAGFVDELIRGTSHHVAKDLKNAMEVIYEWKYINFVPNNGEESSGNYTKFVPIDVDRWRNYTFVTVIRQEKDVPSSLNVITDRNGPGGPLLAPYPDWSWADVNNCSAIISVYRVAIDKCDRLWVLDTGVIGITNHVCPAKLVVFDLRTSRLLRRIEIPKDVATNSTTDQGLLITPVVQTFGHNCEKTIVYIADVDGYGLIVYNGSSFRRLTSSAFDADLRYENYTIEGQTFQLTDGVVGMALSQMTGLLHFNSMTSHNLNALRTKPLLRGDEPEYIVGEDVLWTQASAKAASRTGAIFFGLVSDTSIACISEHRSLERRNIEVIAKNRQTLQFTSGLKVKDSHRREELLAVTNKYQIAATGTYNTSDVNFRILRGNVFKLITGTRCLPPL</sequence>
<dbReference type="InterPro" id="IPR011042">
    <property type="entry name" value="6-blade_b-propeller_TolB-like"/>
</dbReference>
<dbReference type="Proteomes" id="UP000655588">
    <property type="component" value="Unassembled WGS sequence"/>
</dbReference>
<dbReference type="PANTHER" id="PTHR10009">
    <property type="entry name" value="PROTEIN YELLOW-RELATED"/>
    <property type="match status" value="1"/>
</dbReference>
<evidence type="ECO:0000313" key="8">
    <source>
        <dbReference type="Proteomes" id="UP000655588"/>
    </source>
</evidence>
<keyword evidence="3" id="KW-0964">Secreted</keyword>
<comment type="caution">
    <text evidence="7">The sequence shown here is derived from an EMBL/GenBank/DDBJ whole genome shotgun (WGS) entry which is preliminary data.</text>
</comment>
<evidence type="ECO:0000256" key="3">
    <source>
        <dbReference type="ARBA" id="ARBA00022525"/>
    </source>
</evidence>
<dbReference type="EMBL" id="WNWW01000278">
    <property type="protein sequence ID" value="KAF3427071.1"/>
    <property type="molecule type" value="Genomic_DNA"/>
</dbReference>
<feature type="chain" id="PRO_5032841366" description="Bee-milk protein" evidence="6">
    <location>
        <begin position="20"/>
        <end position="787"/>
    </location>
</feature>
<gene>
    <name evidence="7" type="ORF">E2986_04480</name>
</gene>
<evidence type="ECO:0000256" key="5">
    <source>
        <dbReference type="ARBA" id="ARBA00023180"/>
    </source>
</evidence>
<dbReference type="Gene3D" id="2.120.10.30">
    <property type="entry name" value="TolB, C-terminal domain"/>
    <property type="match status" value="2"/>
</dbReference>
<reference evidence="7" key="1">
    <citation type="submission" date="2019-11" db="EMBL/GenBank/DDBJ databases">
        <title>The nuclear and mitochondrial genomes of Frieseomelitta varia - a highly eusocial stingless bee (Meliponini) with a permanently sterile worker caste.</title>
        <authorList>
            <person name="Freitas F.C.P."/>
            <person name="Lourenco A.P."/>
            <person name="Nunes F.M.F."/>
            <person name="Paschoal A.R."/>
            <person name="Abreu F.C.P."/>
            <person name="Barbin F.O."/>
            <person name="Bataglia L."/>
            <person name="Cardoso-Junior C.A.M."/>
            <person name="Cervoni M.S."/>
            <person name="Silva S.R."/>
            <person name="Dalarmi F."/>
            <person name="Del Lama M.A."/>
            <person name="Depintor T.S."/>
            <person name="Ferreira K.M."/>
            <person name="Goria P.S."/>
            <person name="Jaskot M.C."/>
            <person name="Lago D.C."/>
            <person name="Luna-Lucena D."/>
            <person name="Moda L.M."/>
            <person name="Nascimento L."/>
            <person name="Pedrino M."/>
            <person name="Rabico F.O."/>
            <person name="Sanches F.C."/>
            <person name="Santos D.E."/>
            <person name="Santos C.G."/>
            <person name="Vieira J."/>
            <person name="Lopes T.F."/>
            <person name="Barchuk A.R."/>
            <person name="Hartfelder K."/>
            <person name="Simoes Z.L.P."/>
            <person name="Bitondi M.M.G."/>
            <person name="Pinheiro D.G."/>
        </authorList>
    </citation>
    <scope>NUCLEOTIDE SEQUENCE</scope>
    <source>
        <strain evidence="7">USP_RPSP 00005682</strain>
        <tissue evidence="7">Whole individual</tissue>
    </source>
</reference>
<dbReference type="PANTHER" id="PTHR10009:SF7">
    <property type="entry name" value="GH10609P-RELATED"/>
    <property type="match status" value="1"/>
</dbReference>
<evidence type="ECO:0000256" key="6">
    <source>
        <dbReference type="SAM" id="SignalP"/>
    </source>
</evidence>
<evidence type="ECO:0000256" key="2">
    <source>
        <dbReference type="ARBA" id="ARBA00009127"/>
    </source>
</evidence>
<comment type="similarity">
    <text evidence="2">Belongs to the major royal jelly protein family.</text>
</comment>